<dbReference type="Proteomes" id="UP000428328">
    <property type="component" value="Chromosome"/>
</dbReference>
<evidence type="ECO:0000256" key="4">
    <source>
        <dbReference type="ARBA" id="ARBA00023004"/>
    </source>
</evidence>
<dbReference type="Gene3D" id="3.40.50.2000">
    <property type="entry name" value="Glycogen Phosphorylase B"/>
    <property type="match status" value="1"/>
</dbReference>
<dbReference type="Pfam" id="PF13692">
    <property type="entry name" value="Glyco_trans_1_4"/>
    <property type="match status" value="1"/>
</dbReference>
<dbReference type="EMBL" id="CP046400">
    <property type="protein sequence ID" value="QGY39349.1"/>
    <property type="molecule type" value="Genomic_DNA"/>
</dbReference>
<organism evidence="7 8">
    <name type="scientific">Pseudodesulfovibrio cashew</name>
    <dbReference type="NCBI Taxonomy" id="2678688"/>
    <lineage>
        <taxon>Bacteria</taxon>
        <taxon>Pseudomonadati</taxon>
        <taxon>Thermodesulfobacteriota</taxon>
        <taxon>Desulfovibrionia</taxon>
        <taxon>Desulfovibrionales</taxon>
        <taxon>Desulfovibrionaceae</taxon>
    </lineage>
</organism>
<dbReference type="SUPFAM" id="SSF102114">
    <property type="entry name" value="Radical SAM enzymes"/>
    <property type="match status" value="1"/>
</dbReference>
<dbReference type="InterPro" id="IPR013785">
    <property type="entry name" value="Aldolase_TIM"/>
</dbReference>
<dbReference type="CDD" id="cd01335">
    <property type="entry name" value="Radical_SAM"/>
    <property type="match status" value="1"/>
</dbReference>
<comment type="cofactor">
    <cofactor evidence="1">
        <name>[4Fe-4S] cluster</name>
        <dbReference type="ChEBI" id="CHEBI:49883"/>
    </cofactor>
</comment>
<evidence type="ECO:0000256" key="1">
    <source>
        <dbReference type="ARBA" id="ARBA00001966"/>
    </source>
</evidence>
<keyword evidence="7" id="KW-0808">Transferase</keyword>
<dbReference type="SFLD" id="SFLDS00029">
    <property type="entry name" value="Radical_SAM"/>
    <property type="match status" value="1"/>
</dbReference>
<protein>
    <submittedName>
        <fullName evidence="7">Glycosyltransferase</fullName>
    </submittedName>
</protein>
<proteinExistence type="predicted"/>
<dbReference type="KEGG" id="psel:GM415_04180"/>
<dbReference type="InterPro" id="IPR058240">
    <property type="entry name" value="rSAM_sf"/>
</dbReference>
<evidence type="ECO:0000259" key="6">
    <source>
        <dbReference type="Pfam" id="PF04055"/>
    </source>
</evidence>
<dbReference type="SUPFAM" id="SSF53756">
    <property type="entry name" value="UDP-Glycosyltransferase/glycogen phosphorylase"/>
    <property type="match status" value="1"/>
</dbReference>
<evidence type="ECO:0000313" key="7">
    <source>
        <dbReference type="EMBL" id="QGY39349.1"/>
    </source>
</evidence>
<evidence type="ECO:0000256" key="5">
    <source>
        <dbReference type="ARBA" id="ARBA00023014"/>
    </source>
</evidence>
<dbReference type="CDD" id="cd03801">
    <property type="entry name" value="GT4_PimA-like"/>
    <property type="match status" value="1"/>
</dbReference>
<keyword evidence="2" id="KW-0949">S-adenosyl-L-methionine</keyword>
<dbReference type="GO" id="GO:0016757">
    <property type="term" value="F:glycosyltransferase activity"/>
    <property type="evidence" value="ECO:0007669"/>
    <property type="project" value="TreeGrafter"/>
</dbReference>
<sequence length="733" mass="82028">MSADVPGQVMPGIGMTRRAPLAPDRNRGSSMRINFLNDGHRNCGGCLQLIKYANLLCDMGHEVFLTYTHSFSFDLIEVKAERVYSPELRGSEVPDCDAVICSSWSMARKLADLPPSKGAKFAYLQDFENWSGTSEGIIGNWRQPVHLIAVARYLVDAARNHASKKAARIPYGIDFDIFRPGNKPPLGEGVVIGGLYNTMPRKRFADLLAVVEAVRGKDVPVKLEIFGAAERPAILPEDAGYLSYPSREALREMMTRCHVWLAMSEQEGLHIPPMEAMACGAVPVCTDIGGMRDYCLDRETGYRVDVGDIDTAAGRIAGLYRDPVLWQGLSGAAVDHIRAMGSDRENAARMVEHFAACQGLAGVDRLFDFTAVNHNTHATLTEYLASAEKQLDRDEKAYADSLVQPVIDFYEEQAVNADHPNVFSRFQDNYGLALCLQNRIYGETRQGFLQRAFRYAPARPGVVGELARAKGCELVDSYQNPARFDGKLRIYLTLACNLHCEYCVNEKTRNVERGRTPAPPEQWIEALNREQRHVVFTGGEPFLYKGLEKVLTGLDPFIAVSIYTNLSFDLREVLAKVNREVRFFVSWHAHQKPDREVFLANIRSIQANPLFSLTVHAIDAHENQHLLEADLAYFRENGVDIELDVDQRDFGGCLQDQPRTALCRRKIFLFDPEGTRYQCVSRLMRADRPMENLFSRSLAEDICVDTCPDYGLCAPCDGLGETVMGVLDHDAPR</sequence>
<dbReference type="AlphaFoldDB" id="A0A6I6JDU8"/>
<dbReference type="GO" id="GO:0051536">
    <property type="term" value="F:iron-sulfur cluster binding"/>
    <property type="evidence" value="ECO:0007669"/>
    <property type="project" value="UniProtKB-KW"/>
</dbReference>
<dbReference type="PANTHER" id="PTHR12526">
    <property type="entry name" value="GLYCOSYLTRANSFERASE"/>
    <property type="match status" value="1"/>
</dbReference>
<evidence type="ECO:0000256" key="2">
    <source>
        <dbReference type="ARBA" id="ARBA00022691"/>
    </source>
</evidence>
<reference evidence="7 8" key="1">
    <citation type="submission" date="2019-11" db="EMBL/GenBank/DDBJ databases">
        <authorList>
            <person name="Zheng R.K."/>
            <person name="Sun C.M."/>
        </authorList>
    </citation>
    <scope>NUCLEOTIDE SEQUENCE [LARGE SCALE GENOMIC DNA]</scope>
    <source>
        <strain evidence="7 8">SRB007</strain>
    </source>
</reference>
<evidence type="ECO:0000313" key="8">
    <source>
        <dbReference type="Proteomes" id="UP000428328"/>
    </source>
</evidence>
<dbReference type="InterPro" id="IPR007197">
    <property type="entry name" value="rSAM"/>
</dbReference>
<dbReference type="Gene3D" id="3.20.20.70">
    <property type="entry name" value="Aldolase class I"/>
    <property type="match status" value="1"/>
</dbReference>
<dbReference type="GO" id="GO:0046872">
    <property type="term" value="F:metal ion binding"/>
    <property type="evidence" value="ECO:0007669"/>
    <property type="project" value="UniProtKB-KW"/>
</dbReference>
<feature type="domain" description="Radical SAM core" evidence="6">
    <location>
        <begin position="491"/>
        <end position="576"/>
    </location>
</feature>
<dbReference type="Pfam" id="PF04055">
    <property type="entry name" value="Radical_SAM"/>
    <property type="match status" value="1"/>
</dbReference>
<keyword evidence="4" id="KW-0408">Iron</keyword>
<keyword evidence="3" id="KW-0479">Metal-binding</keyword>
<accession>A0A6I6JDU8</accession>
<keyword evidence="8" id="KW-1185">Reference proteome</keyword>
<dbReference type="Gene3D" id="3.40.50.11090">
    <property type="match status" value="1"/>
</dbReference>
<evidence type="ECO:0000256" key="3">
    <source>
        <dbReference type="ARBA" id="ARBA00022723"/>
    </source>
</evidence>
<dbReference type="PANTHER" id="PTHR12526:SF636">
    <property type="entry name" value="BLL3647 PROTEIN"/>
    <property type="match status" value="1"/>
</dbReference>
<name>A0A6I6JDU8_9BACT</name>
<keyword evidence="5" id="KW-0411">Iron-sulfur</keyword>
<gene>
    <name evidence="7" type="ORF">GM415_04180</name>
</gene>